<protein>
    <recommendedName>
        <fullName evidence="5">Secreted protein</fullName>
    </recommendedName>
</protein>
<feature type="signal peptide" evidence="2">
    <location>
        <begin position="1"/>
        <end position="17"/>
    </location>
</feature>
<evidence type="ECO:0008006" key="5">
    <source>
        <dbReference type="Google" id="ProtNLM"/>
    </source>
</evidence>
<feature type="compositionally biased region" description="Polar residues" evidence="1">
    <location>
        <begin position="62"/>
        <end position="71"/>
    </location>
</feature>
<comment type="caution">
    <text evidence="3">The sequence shown here is derived from an EMBL/GenBank/DDBJ whole genome shotgun (WGS) entry which is preliminary data.</text>
</comment>
<evidence type="ECO:0000313" key="3">
    <source>
        <dbReference type="EMBL" id="KAF7346801.1"/>
    </source>
</evidence>
<feature type="region of interest" description="Disordered" evidence="1">
    <location>
        <begin position="27"/>
        <end position="47"/>
    </location>
</feature>
<proteinExistence type="predicted"/>
<keyword evidence="2" id="KW-0732">Signal</keyword>
<accession>A0A8H6XUH0</accession>
<dbReference type="OrthoDB" id="10337041at2759"/>
<gene>
    <name evidence="3" type="ORF">MSAN_01818700</name>
</gene>
<evidence type="ECO:0000256" key="2">
    <source>
        <dbReference type="SAM" id="SignalP"/>
    </source>
</evidence>
<evidence type="ECO:0000256" key="1">
    <source>
        <dbReference type="SAM" id="MobiDB-lite"/>
    </source>
</evidence>
<sequence>MRPSFTTILLAFTLASADLTMASSHNALAPTNTHTPTTLANPNPSPNPGLWQRWFAVLPTSHSGNADSLSATARRVRRHGPRRRSVHP</sequence>
<organism evidence="3 4">
    <name type="scientific">Mycena sanguinolenta</name>
    <dbReference type="NCBI Taxonomy" id="230812"/>
    <lineage>
        <taxon>Eukaryota</taxon>
        <taxon>Fungi</taxon>
        <taxon>Dikarya</taxon>
        <taxon>Basidiomycota</taxon>
        <taxon>Agaricomycotina</taxon>
        <taxon>Agaricomycetes</taxon>
        <taxon>Agaricomycetidae</taxon>
        <taxon>Agaricales</taxon>
        <taxon>Marasmiineae</taxon>
        <taxon>Mycenaceae</taxon>
        <taxon>Mycena</taxon>
    </lineage>
</organism>
<dbReference type="Proteomes" id="UP000623467">
    <property type="component" value="Unassembled WGS sequence"/>
</dbReference>
<feature type="compositionally biased region" description="Basic residues" evidence="1">
    <location>
        <begin position="74"/>
        <end position="88"/>
    </location>
</feature>
<dbReference type="AlphaFoldDB" id="A0A8H6XUH0"/>
<feature type="region of interest" description="Disordered" evidence="1">
    <location>
        <begin position="62"/>
        <end position="88"/>
    </location>
</feature>
<evidence type="ECO:0000313" key="4">
    <source>
        <dbReference type="Proteomes" id="UP000623467"/>
    </source>
</evidence>
<feature type="chain" id="PRO_5034152109" description="Secreted protein" evidence="2">
    <location>
        <begin position="18"/>
        <end position="88"/>
    </location>
</feature>
<dbReference type="EMBL" id="JACAZH010000018">
    <property type="protein sequence ID" value="KAF7346801.1"/>
    <property type="molecule type" value="Genomic_DNA"/>
</dbReference>
<feature type="compositionally biased region" description="Polar residues" evidence="1">
    <location>
        <begin position="27"/>
        <end position="42"/>
    </location>
</feature>
<keyword evidence="4" id="KW-1185">Reference proteome</keyword>
<name>A0A8H6XUH0_9AGAR</name>
<reference evidence="3" key="1">
    <citation type="submission" date="2020-05" db="EMBL/GenBank/DDBJ databases">
        <title>Mycena genomes resolve the evolution of fungal bioluminescence.</title>
        <authorList>
            <person name="Tsai I.J."/>
        </authorList>
    </citation>
    <scope>NUCLEOTIDE SEQUENCE</scope>
    <source>
        <strain evidence="3">160909Yilan</strain>
    </source>
</reference>